<protein>
    <submittedName>
        <fullName evidence="1">Uncharacterized protein</fullName>
    </submittedName>
</protein>
<reference evidence="1" key="1">
    <citation type="submission" date="2020-05" db="EMBL/GenBank/DDBJ databases">
        <title>Large-scale comparative analyses of tick genomes elucidate their genetic diversity and vector capacities.</title>
        <authorList>
            <person name="Jia N."/>
            <person name="Wang J."/>
            <person name="Shi W."/>
            <person name="Du L."/>
            <person name="Sun Y."/>
            <person name="Zhan W."/>
            <person name="Jiang J."/>
            <person name="Wang Q."/>
            <person name="Zhang B."/>
            <person name="Ji P."/>
            <person name="Sakyi L.B."/>
            <person name="Cui X."/>
            <person name="Yuan T."/>
            <person name="Jiang B."/>
            <person name="Yang W."/>
            <person name="Lam T.T.-Y."/>
            <person name="Chang Q."/>
            <person name="Ding S."/>
            <person name="Wang X."/>
            <person name="Zhu J."/>
            <person name="Ruan X."/>
            <person name="Zhao L."/>
            <person name="Wei J."/>
            <person name="Que T."/>
            <person name="Du C."/>
            <person name="Cheng J."/>
            <person name="Dai P."/>
            <person name="Han X."/>
            <person name="Huang E."/>
            <person name="Gao Y."/>
            <person name="Liu J."/>
            <person name="Shao H."/>
            <person name="Ye R."/>
            <person name="Li L."/>
            <person name="Wei W."/>
            <person name="Wang X."/>
            <person name="Wang C."/>
            <person name="Yang T."/>
            <person name="Huo Q."/>
            <person name="Li W."/>
            <person name="Guo W."/>
            <person name="Chen H."/>
            <person name="Zhou L."/>
            <person name="Ni X."/>
            <person name="Tian J."/>
            <person name="Zhou Y."/>
            <person name="Sheng Y."/>
            <person name="Liu T."/>
            <person name="Pan Y."/>
            <person name="Xia L."/>
            <person name="Li J."/>
            <person name="Zhao F."/>
            <person name="Cao W."/>
        </authorList>
    </citation>
    <scope>NUCLEOTIDE SEQUENCE</scope>
    <source>
        <strain evidence="1">Dsil-2018</strain>
    </source>
</reference>
<keyword evidence="2" id="KW-1185">Reference proteome</keyword>
<evidence type="ECO:0000313" key="1">
    <source>
        <dbReference type="EMBL" id="KAH7958527.1"/>
    </source>
</evidence>
<comment type="caution">
    <text evidence="1">The sequence shown here is derived from an EMBL/GenBank/DDBJ whole genome shotgun (WGS) entry which is preliminary data.</text>
</comment>
<accession>A0ACB8D1X2</accession>
<evidence type="ECO:0000313" key="2">
    <source>
        <dbReference type="Proteomes" id="UP000821865"/>
    </source>
</evidence>
<proteinExistence type="predicted"/>
<dbReference type="EMBL" id="CM023472">
    <property type="protein sequence ID" value="KAH7958527.1"/>
    <property type="molecule type" value="Genomic_DNA"/>
</dbReference>
<organism evidence="1 2">
    <name type="scientific">Dermacentor silvarum</name>
    <name type="common">Tick</name>
    <dbReference type="NCBI Taxonomy" id="543639"/>
    <lineage>
        <taxon>Eukaryota</taxon>
        <taxon>Metazoa</taxon>
        <taxon>Ecdysozoa</taxon>
        <taxon>Arthropoda</taxon>
        <taxon>Chelicerata</taxon>
        <taxon>Arachnida</taxon>
        <taxon>Acari</taxon>
        <taxon>Parasitiformes</taxon>
        <taxon>Ixodida</taxon>
        <taxon>Ixodoidea</taxon>
        <taxon>Ixodidae</taxon>
        <taxon>Rhipicephalinae</taxon>
        <taxon>Dermacentor</taxon>
    </lineage>
</organism>
<gene>
    <name evidence="1" type="ORF">HPB49_002193</name>
</gene>
<sequence>MSSAALARRLARQAAAGLGRRARSSDTAAAGCPFHRGGAALEPAAHRSSAGAEQAPWSGAEQYVSKRSAARKPFTSLPSPKGLPVLGTALDVLRAGGAPKIHEYCDRRHRELGPIYRETLGSVDAVFVADSALIQKVYTNEGKFPMHMVPEAWLIYNEVKGIQRGLFFMDGPEWIDRRRSLNNVFLKTKTVTDNVPVFNDVITDLLNRWHEARNDKGILENVERELYNWSIESLGAMIFGRRLGCIAHNSSMDNVHEFVHCVQQIFNESAKMSMFSPRLAYRLRLPVWRRFVRAAGRALELARDYVEENVKAIAKDPSSGAQHNQGILSQLLLNEKISEEELVRIVTDLFLAAADTTSHATQWALYLLAKHPEQQERLLHSVRSVVPAGQPITEDCLARLPYVKAVIREALRLYPVAPFLTRILSDDIVLDGYHIPAGKLILMSLYTTGRDEQHFSEPHAFRPERWLRDRDRAGQVNSWACLPFGLGARSCIGRRVAEVQMQFLIARTVQKFELTPSTGQGRPNQDAASSLPQRSPSRYG</sequence>
<name>A0ACB8D1X2_DERSI</name>
<dbReference type="Proteomes" id="UP000821865">
    <property type="component" value="Chromosome 3"/>
</dbReference>